<proteinExistence type="predicted"/>
<evidence type="ECO:0000313" key="2">
    <source>
        <dbReference type="Proteomes" id="UP000226106"/>
    </source>
</evidence>
<organism evidence="1 2">
    <name type="scientific">Bacillus thuringiensis</name>
    <dbReference type="NCBI Taxonomy" id="1428"/>
    <lineage>
        <taxon>Bacteria</taxon>
        <taxon>Bacillati</taxon>
        <taxon>Bacillota</taxon>
        <taxon>Bacilli</taxon>
        <taxon>Bacillales</taxon>
        <taxon>Bacillaceae</taxon>
        <taxon>Bacillus</taxon>
        <taxon>Bacillus cereus group</taxon>
    </lineage>
</organism>
<dbReference type="EMBL" id="NVCO01000007">
    <property type="protein sequence ID" value="PFT50885.1"/>
    <property type="molecule type" value="Genomic_DNA"/>
</dbReference>
<sequence>MKPYVDKALEILENKLQVIEYSLIRVETVYNAFKDNEEIEKQDFEEIERRYLSLKNSKGDLQNALRILYEQGVTRV</sequence>
<accession>A0A9X7AS69</accession>
<dbReference type="Proteomes" id="UP000226106">
    <property type="component" value="Unassembled WGS sequence"/>
</dbReference>
<dbReference type="RefSeq" id="WP_098640163.1">
    <property type="nucleotide sequence ID" value="NZ_NVCO01000007.1"/>
</dbReference>
<name>A0A9X7AS69_BACTU</name>
<reference evidence="1 2" key="1">
    <citation type="submission" date="2017-09" db="EMBL/GenBank/DDBJ databases">
        <title>Large-scale bioinformatics analysis of Bacillus genomes uncovers conserved roles of natural products in bacterial physiology.</title>
        <authorList>
            <consortium name="Agbiome Team Llc"/>
            <person name="Bleich R.M."/>
            <person name="Grubbs K.J."/>
            <person name="Santa Maria K.C."/>
            <person name="Allen S.E."/>
            <person name="Farag S."/>
            <person name="Shank E.A."/>
            <person name="Bowers A."/>
        </authorList>
    </citation>
    <scope>NUCLEOTIDE SEQUENCE [LARGE SCALE GENOMIC DNA]</scope>
    <source>
        <strain evidence="1 2">AFS065400</strain>
    </source>
</reference>
<gene>
    <name evidence="1" type="ORF">COK72_02430</name>
</gene>
<evidence type="ECO:0000313" key="1">
    <source>
        <dbReference type="EMBL" id="PFT50885.1"/>
    </source>
</evidence>
<dbReference type="AlphaFoldDB" id="A0A9X7AS69"/>
<protein>
    <submittedName>
        <fullName evidence="1">Uncharacterized protein</fullName>
    </submittedName>
</protein>
<comment type="caution">
    <text evidence="1">The sequence shown here is derived from an EMBL/GenBank/DDBJ whole genome shotgun (WGS) entry which is preliminary data.</text>
</comment>